<feature type="transmembrane region" description="Helical" evidence="6">
    <location>
        <begin position="133"/>
        <end position="151"/>
    </location>
</feature>
<dbReference type="AlphaFoldDB" id="A0A5C6W511"/>
<keyword evidence="2" id="KW-1003">Cell membrane</keyword>
<comment type="caution">
    <text evidence="7">The sequence shown here is derived from an EMBL/GenBank/DDBJ whole genome shotgun (WGS) entry which is preliminary data.</text>
</comment>
<reference evidence="7 8" key="1">
    <citation type="journal article" date="2005" name="Int. J. Syst. Evol. Microbiol.">
        <title>Bacillus litoralis sp. nov., isolated from a tidal flat of the Yellow Sea in Korea.</title>
        <authorList>
            <person name="Yoon J.H."/>
            <person name="Oh T.K."/>
        </authorList>
    </citation>
    <scope>NUCLEOTIDE SEQUENCE [LARGE SCALE GENOMIC DNA]</scope>
    <source>
        <strain evidence="7 8">SW-211</strain>
    </source>
</reference>
<evidence type="ECO:0000256" key="1">
    <source>
        <dbReference type="ARBA" id="ARBA00004651"/>
    </source>
</evidence>
<dbReference type="Pfam" id="PF02588">
    <property type="entry name" value="YitT_membrane"/>
    <property type="match status" value="1"/>
</dbReference>
<proteinExistence type="predicted"/>
<feature type="transmembrane region" description="Helical" evidence="6">
    <location>
        <begin position="103"/>
        <end position="121"/>
    </location>
</feature>
<evidence type="ECO:0000256" key="6">
    <source>
        <dbReference type="SAM" id="Phobius"/>
    </source>
</evidence>
<dbReference type="PANTHER" id="PTHR33545:SF9">
    <property type="entry name" value="UPF0750 MEMBRANE PROTEIN YITE"/>
    <property type="match status" value="1"/>
</dbReference>
<name>A0A5C6W511_9BACI</name>
<keyword evidence="3 6" id="KW-0812">Transmembrane</keyword>
<evidence type="ECO:0000256" key="3">
    <source>
        <dbReference type="ARBA" id="ARBA00022692"/>
    </source>
</evidence>
<organism evidence="7 8">
    <name type="scientific">Metabacillus litoralis</name>
    <dbReference type="NCBI Taxonomy" id="152268"/>
    <lineage>
        <taxon>Bacteria</taxon>
        <taxon>Bacillati</taxon>
        <taxon>Bacillota</taxon>
        <taxon>Bacilli</taxon>
        <taxon>Bacillales</taxon>
        <taxon>Bacillaceae</taxon>
        <taxon>Metabacillus</taxon>
    </lineage>
</organism>
<gene>
    <name evidence="7" type="ORF">FS935_02245</name>
</gene>
<keyword evidence="8" id="KW-1185">Reference proteome</keyword>
<feature type="transmembrane region" description="Helical" evidence="6">
    <location>
        <begin position="157"/>
        <end position="180"/>
    </location>
</feature>
<dbReference type="Proteomes" id="UP000321363">
    <property type="component" value="Unassembled WGS sequence"/>
</dbReference>
<keyword evidence="4 6" id="KW-1133">Transmembrane helix</keyword>
<dbReference type="RefSeq" id="WP_146945897.1">
    <property type="nucleotide sequence ID" value="NZ_VOQF01000001.1"/>
</dbReference>
<evidence type="ECO:0000313" key="7">
    <source>
        <dbReference type="EMBL" id="TXC93036.1"/>
    </source>
</evidence>
<dbReference type="InterPro" id="IPR003740">
    <property type="entry name" value="YitT"/>
</dbReference>
<evidence type="ECO:0000256" key="2">
    <source>
        <dbReference type="ARBA" id="ARBA00022475"/>
    </source>
</evidence>
<accession>A0A5C6W511</accession>
<dbReference type="EMBL" id="VOQF01000001">
    <property type="protein sequence ID" value="TXC93036.1"/>
    <property type="molecule type" value="Genomic_DNA"/>
</dbReference>
<protein>
    <submittedName>
        <fullName evidence="7">YitT family protein</fullName>
    </submittedName>
</protein>
<dbReference type="InterPro" id="IPR051461">
    <property type="entry name" value="UPF0750_membrane"/>
</dbReference>
<feature type="transmembrane region" description="Helical" evidence="6">
    <location>
        <begin position="77"/>
        <end position="97"/>
    </location>
</feature>
<evidence type="ECO:0000256" key="5">
    <source>
        <dbReference type="ARBA" id="ARBA00023136"/>
    </source>
</evidence>
<feature type="transmembrane region" description="Helical" evidence="6">
    <location>
        <begin position="51"/>
        <end position="70"/>
    </location>
</feature>
<evidence type="ECO:0000256" key="4">
    <source>
        <dbReference type="ARBA" id="ARBA00022989"/>
    </source>
</evidence>
<sequence>MNIIIKKALILGLAAVIQGLAMTVFLFPHFIPSGGAASISVLLNYLFEIQFALTLFILNASFLLAAVKWLGKESALWTMFCVTVTSATINTLTPYILAPISNVFLDLVLGSVIFGVGLGILFKMGASSGGMDILALILAKITGLLPGRILFVVNGTLLLSTGFIVDVNIIIYAVICQFIGTRILDFVYKLPVLPSLSFERKGFNR</sequence>
<keyword evidence="5 6" id="KW-0472">Membrane</keyword>
<feature type="transmembrane region" description="Helical" evidence="6">
    <location>
        <begin position="9"/>
        <end position="31"/>
    </location>
</feature>
<comment type="subcellular location">
    <subcellularLocation>
        <location evidence="1">Cell membrane</location>
        <topology evidence="1">Multi-pass membrane protein</topology>
    </subcellularLocation>
</comment>
<dbReference type="GO" id="GO:0005886">
    <property type="term" value="C:plasma membrane"/>
    <property type="evidence" value="ECO:0007669"/>
    <property type="project" value="UniProtKB-SubCell"/>
</dbReference>
<dbReference type="OrthoDB" id="2182285at2"/>
<evidence type="ECO:0000313" key="8">
    <source>
        <dbReference type="Proteomes" id="UP000321363"/>
    </source>
</evidence>
<dbReference type="PANTHER" id="PTHR33545">
    <property type="entry name" value="UPF0750 MEMBRANE PROTEIN YITT-RELATED"/>
    <property type="match status" value="1"/>
</dbReference>